<dbReference type="EMBL" id="CAJVQA010081753">
    <property type="protein sequence ID" value="CAG8837538.1"/>
    <property type="molecule type" value="Genomic_DNA"/>
</dbReference>
<accession>A0A9N9KJQ8</accession>
<organism evidence="2 3">
    <name type="scientific">Cetraspora pellucida</name>
    <dbReference type="NCBI Taxonomy" id="1433469"/>
    <lineage>
        <taxon>Eukaryota</taxon>
        <taxon>Fungi</taxon>
        <taxon>Fungi incertae sedis</taxon>
        <taxon>Mucoromycota</taxon>
        <taxon>Glomeromycotina</taxon>
        <taxon>Glomeromycetes</taxon>
        <taxon>Diversisporales</taxon>
        <taxon>Gigasporaceae</taxon>
        <taxon>Cetraspora</taxon>
    </lineage>
</organism>
<dbReference type="AlphaFoldDB" id="A0A9N9KJQ8"/>
<feature type="compositionally biased region" description="Polar residues" evidence="1">
    <location>
        <begin position="8"/>
        <end position="19"/>
    </location>
</feature>
<evidence type="ECO:0000313" key="2">
    <source>
        <dbReference type="EMBL" id="CAG8837538.1"/>
    </source>
</evidence>
<comment type="caution">
    <text evidence="2">The sequence shown here is derived from an EMBL/GenBank/DDBJ whole genome shotgun (WGS) entry which is preliminary data.</text>
</comment>
<feature type="non-terminal residue" evidence="2">
    <location>
        <position position="40"/>
    </location>
</feature>
<feature type="compositionally biased region" description="Basic and acidic residues" evidence="1">
    <location>
        <begin position="20"/>
        <end position="40"/>
    </location>
</feature>
<evidence type="ECO:0000256" key="1">
    <source>
        <dbReference type="SAM" id="MobiDB-lite"/>
    </source>
</evidence>
<reference evidence="2" key="1">
    <citation type="submission" date="2021-06" db="EMBL/GenBank/DDBJ databases">
        <authorList>
            <person name="Kallberg Y."/>
            <person name="Tangrot J."/>
            <person name="Rosling A."/>
        </authorList>
    </citation>
    <scope>NUCLEOTIDE SEQUENCE</scope>
    <source>
        <strain evidence="2">FL966</strain>
    </source>
</reference>
<evidence type="ECO:0000313" key="3">
    <source>
        <dbReference type="Proteomes" id="UP000789759"/>
    </source>
</evidence>
<feature type="region of interest" description="Disordered" evidence="1">
    <location>
        <begin position="1"/>
        <end position="40"/>
    </location>
</feature>
<gene>
    <name evidence="2" type="ORF">CPELLU_LOCUS21574</name>
</gene>
<name>A0A9N9KJQ8_9GLOM</name>
<proteinExistence type="predicted"/>
<dbReference type="Proteomes" id="UP000789759">
    <property type="component" value="Unassembled WGS sequence"/>
</dbReference>
<keyword evidence="3" id="KW-1185">Reference proteome</keyword>
<sequence>MPPRRSKTPGNDRNFYSLNERSEQRSKEDEEQRSKLFTRE</sequence>
<protein>
    <submittedName>
        <fullName evidence="2">16074_t:CDS:1</fullName>
    </submittedName>
</protein>